<reference evidence="1" key="1">
    <citation type="submission" date="2023-03" db="EMBL/GenBank/DDBJ databases">
        <authorList>
            <person name="Shen W."/>
            <person name="Cai J."/>
        </authorList>
    </citation>
    <scope>NUCLEOTIDE SEQUENCE</scope>
    <source>
        <strain evidence="1">P33-2</strain>
    </source>
</reference>
<proteinExistence type="predicted"/>
<protein>
    <submittedName>
        <fullName evidence="1">Uncharacterized protein</fullName>
    </submittedName>
</protein>
<dbReference type="EMBL" id="JARPWH010000024">
    <property type="protein sequence ID" value="MDT2402505.1"/>
    <property type="molecule type" value="Genomic_DNA"/>
</dbReference>
<dbReference type="RefSeq" id="WP_311865132.1">
    <property type="nucleotide sequence ID" value="NZ_JARPWH010000024.1"/>
</dbReference>
<sequence length="95" mass="10977">MNKTLLEKQYDPTGKPTGRILLIDRWGFKEIKIDQPILSYTASVGAMNDIDREITMSVLLDVDGEHKWINYEAQQVWLVLDRFNEDGNPEAYFAS</sequence>
<comment type="caution">
    <text evidence="1">The sequence shown here is derived from an EMBL/GenBank/DDBJ whole genome shotgun (WGS) entry which is preliminary data.</text>
</comment>
<accession>A0AAW8RSY5</accession>
<dbReference type="Proteomes" id="UP001260773">
    <property type="component" value="Unassembled WGS sequence"/>
</dbReference>
<gene>
    <name evidence="1" type="ORF">P7D43_08980</name>
</gene>
<evidence type="ECO:0000313" key="1">
    <source>
        <dbReference type="EMBL" id="MDT2402505.1"/>
    </source>
</evidence>
<organism evidence="1 2">
    <name type="scientific">Enterococcus avium</name>
    <name type="common">Streptococcus avium</name>
    <dbReference type="NCBI Taxonomy" id="33945"/>
    <lineage>
        <taxon>Bacteria</taxon>
        <taxon>Bacillati</taxon>
        <taxon>Bacillota</taxon>
        <taxon>Bacilli</taxon>
        <taxon>Lactobacillales</taxon>
        <taxon>Enterococcaceae</taxon>
        <taxon>Enterococcus</taxon>
    </lineage>
</organism>
<name>A0AAW8RSY5_ENTAV</name>
<evidence type="ECO:0000313" key="2">
    <source>
        <dbReference type="Proteomes" id="UP001260773"/>
    </source>
</evidence>
<dbReference type="AlphaFoldDB" id="A0AAW8RSY5"/>